<gene>
    <name evidence="7" type="ORF">H2C83_16095</name>
</gene>
<dbReference type="GO" id="GO:0047804">
    <property type="term" value="F:cysteine-S-conjugate beta-lyase activity"/>
    <property type="evidence" value="ECO:0007669"/>
    <property type="project" value="UniProtKB-EC"/>
</dbReference>
<evidence type="ECO:0000256" key="5">
    <source>
        <dbReference type="ARBA" id="ARBA00037974"/>
    </source>
</evidence>
<keyword evidence="8" id="KW-1185">Reference proteome</keyword>
<evidence type="ECO:0000256" key="1">
    <source>
        <dbReference type="ARBA" id="ARBA00001933"/>
    </source>
</evidence>
<dbReference type="InterPro" id="IPR015421">
    <property type="entry name" value="PyrdxlP-dep_Trfase_major"/>
</dbReference>
<dbReference type="Gene3D" id="3.40.640.10">
    <property type="entry name" value="Type I PLP-dependent aspartate aminotransferase-like (Major domain)"/>
    <property type="match status" value="1"/>
</dbReference>
<protein>
    <recommendedName>
        <fullName evidence="2">cysteine-S-conjugate beta-lyase</fullName>
        <ecNumber evidence="2">4.4.1.13</ecNumber>
    </recommendedName>
</protein>
<dbReference type="SUPFAM" id="SSF53383">
    <property type="entry name" value="PLP-dependent transferases"/>
    <property type="match status" value="1"/>
</dbReference>
<comment type="caution">
    <text evidence="7">The sequence shown here is derived from an EMBL/GenBank/DDBJ whole genome shotgun (WGS) entry which is preliminary data.</text>
</comment>
<keyword evidence="7" id="KW-0808">Transferase</keyword>
<dbReference type="InterPro" id="IPR051798">
    <property type="entry name" value="Class-II_PLP-Dep_Aminotrans"/>
</dbReference>
<comment type="similarity">
    <text evidence="5">Belongs to the class-II pyridoxal-phosphate-dependent aminotransferase family. MalY/PatB cystathionine beta-lyase subfamily.</text>
</comment>
<evidence type="ECO:0000256" key="3">
    <source>
        <dbReference type="ARBA" id="ARBA00022898"/>
    </source>
</evidence>
<keyword evidence="7" id="KW-0032">Aminotransferase</keyword>
<evidence type="ECO:0000259" key="6">
    <source>
        <dbReference type="Pfam" id="PF00155"/>
    </source>
</evidence>
<evidence type="ECO:0000313" key="8">
    <source>
        <dbReference type="Proteomes" id="UP000538292"/>
    </source>
</evidence>
<evidence type="ECO:0000313" key="7">
    <source>
        <dbReference type="EMBL" id="MBA4603790.1"/>
    </source>
</evidence>
<evidence type="ECO:0000256" key="2">
    <source>
        <dbReference type="ARBA" id="ARBA00012224"/>
    </source>
</evidence>
<accession>A0A7W1XVJ0</accession>
<feature type="domain" description="Aminotransferase class I/classII large" evidence="6">
    <location>
        <begin position="30"/>
        <end position="379"/>
    </location>
</feature>
<dbReference type="RefSeq" id="WP_181742261.1">
    <property type="nucleotide sequence ID" value="NZ_JACEOL010000067.1"/>
</dbReference>
<dbReference type="CDD" id="cd00609">
    <property type="entry name" value="AAT_like"/>
    <property type="match status" value="1"/>
</dbReference>
<dbReference type="Pfam" id="PF00155">
    <property type="entry name" value="Aminotran_1_2"/>
    <property type="match status" value="1"/>
</dbReference>
<name>A0A7W1XVJ0_9BACL</name>
<dbReference type="PANTHER" id="PTHR43525">
    <property type="entry name" value="PROTEIN MALY"/>
    <property type="match status" value="1"/>
</dbReference>
<dbReference type="Proteomes" id="UP000538292">
    <property type="component" value="Unassembled WGS sequence"/>
</dbReference>
<evidence type="ECO:0000256" key="4">
    <source>
        <dbReference type="ARBA" id="ARBA00023239"/>
    </source>
</evidence>
<dbReference type="GO" id="GO:0030170">
    <property type="term" value="F:pyridoxal phosphate binding"/>
    <property type="evidence" value="ECO:0007669"/>
    <property type="project" value="InterPro"/>
</dbReference>
<dbReference type="AlphaFoldDB" id="A0A7W1XVJ0"/>
<dbReference type="PANTHER" id="PTHR43525:SF1">
    <property type="entry name" value="PROTEIN MALY"/>
    <property type="match status" value="1"/>
</dbReference>
<dbReference type="EMBL" id="JACEOL010000067">
    <property type="protein sequence ID" value="MBA4603790.1"/>
    <property type="molecule type" value="Genomic_DNA"/>
</dbReference>
<keyword evidence="4" id="KW-0456">Lyase</keyword>
<dbReference type="InterPro" id="IPR015424">
    <property type="entry name" value="PyrdxlP-dep_Trfase"/>
</dbReference>
<dbReference type="NCBIfam" id="TIGR04350">
    <property type="entry name" value="C_S_lyase_PatB"/>
    <property type="match status" value="1"/>
</dbReference>
<proteinExistence type="inferred from homology"/>
<organism evidence="7 8">
    <name type="scientific">Thermoactinomyces mirandus</name>
    <dbReference type="NCBI Taxonomy" id="2756294"/>
    <lineage>
        <taxon>Bacteria</taxon>
        <taxon>Bacillati</taxon>
        <taxon>Bacillota</taxon>
        <taxon>Bacilli</taxon>
        <taxon>Bacillales</taxon>
        <taxon>Thermoactinomycetaceae</taxon>
        <taxon>Thermoactinomyces</taxon>
    </lineage>
</organism>
<dbReference type="Gene3D" id="3.90.1150.10">
    <property type="entry name" value="Aspartate Aminotransferase, domain 1"/>
    <property type="match status" value="1"/>
</dbReference>
<keyword evidence="3" id="KW-0663">Pyridoxal phosphate</keyword>
<dbReference type="GO" id="GO:0008483">
    <property type="term" value="F:transaminase activity"/>
    <property type="evidence" value="ECO:0007669"/>
    <property type="project" value="UniProtKB-KW"/>
</dbReference>
<dbReference type="EC" id="4.4.1.13" evidence="2"/>
<dbReference type="InterPro" id="IPR015422">
    <property type="entry name" value="PyrdxlP-dep_Trfase_small"/>
</dbReference>
<dbReference type="InterPro" id="IPR004839">
    <property type="entry name" value="Aminotransferase_I/II_large"/>
</dbReference>
<sequence>MSINFDKVVNRKGTYCTQWDFAIDRFGKSNVLPFSISDMDFQSPPEILQAIEKYVKHGIFGYTRWDHNAYKSAIIHWYKSRFSTDIPAGWIVYSPSVIYTISKLIDILTDKNDQIVLHSPGYDAFFKQISASGREMVENPLICKNGFYSIDFDLLEKQLSNPKAKVLLFCNPHNPTGRVWNKYELQNIANLCEKHHVKIISDDIHMDIVYQNHSYTPITGIIGNPDNVFICTSASKTFNIPGLGGSYAFIPDKKIRNSFLSIMKQRDGISNAMIFGMLSVIYGYNHSACWVDELTAYLYNNMKLVSKFIKEELPNLSFNMPESTYLAWIDCSKLHASDAEIQNALVNTGNVGIMSGCTYHVNEGKFLRMNIGCPRTKLIDGLKRLKKSVITIE</sequence>
<comment type="cofactor">
    <cofactor evidence="1">
        <name>pyridoxal 5'-phosphate</name>
        <dbReference type="ChEBI" id="CHEBI:597326"/>
    </cofactor>
</comment>
<dbReference type="InterPro" id="IPR027619">
    <property type="entry name" value="C-S_lyase_PatB-like"/>
</dbReference>
<reference evidence="7 8" key="1">
    <citation type="submission" date="2020-07" db="EMBL/GenBank/DDBJ databases">
        <title>Thermoactinomyces phylogeny.</title>
        <authorList>
            <person name="Dunlap C."/>
        </authorList>
    </citation>
    <scope>NUCLEOTIDE SEQUENCE [LARGE SCALE GENOMIC DNA]</scope>
    <source>
        <strain evidence="7 8">AMNI-1</strain>
    </source>
</reference>